<reference evidence="2 3" key="1">
    <citation type="submission" date="2013-10" db="EMBL/GenBank/DDBJ databases">
        <authorList>
            <person name="Wang G."/>
            <person name="Zhuang W."/>
        </authorList>
    </citation>
    <scope>NUCLEOTIDE SEQUENCE [LARGE SCALE GENOMIC DNA]</scope>
    <source>
        <strain evidence="2 3">DSM 20118</strain>
    </source>
</reference>
<comment type="caution">
    <text evidence="2">The sequence shown here is derived from an EMBL/GenBank/DDBJ whole genome shotgun (WGS) entry which is preliminary data.</text>
</comment>
<keyword evidence="1" id="KW-0732">Signal</keyword>
<gene>
    <name evidence="2" type="ORF">Q760_02685</name>
</gene>
<dbReference type="SUPFAM" id="SSF53850">
    <property type="entry name" value="Periplasmic binding protein-like II"/>
    <property type="match status" value="1"/>
</dbReference>
<sequence>MTTRRTRLITGLTVGVLALGLGACSSGGEGEGDEGTTADATALDGKRVGAMEEFGVGDTFVATEPIELSLMYRDHPNYPIKEDWLFFTALEEKNKVSFETVLAPLSDWEQRRSLLIGAGDAPSIIPVTYPGQEAPFVASGAILPVSDYVDLMPNFQAKVEEWELEPYLDQLRQEDGKYYLLPGLLEAPRPDYTIGIRTDVFEAAGAETEPETWEDLAESFADVKAANPSQYPFSDRWSNPTSLGALLNVAAPSFGTIGGWGYSSGVQWDADAEEFVYAGATDEYRDMVEYFHGLVEDGLMDPESLTQEDAAAEQKLISGQSSAISTNRQEMLRHRKTLEEQGVTGARFEKIRVPSGPAGDLTAGTRLESGIMLSSSVAEEETFVATLQLIDWLYYSDEGLEFAKWGVEGETFEKADDGTRTLASDITYLGLNPGAPKQLNVDYGFNNGVFLLAQGSTTDLVYSMLDEEELAWQEEMATKEPVAVAPPYPLDEIEREQVSLYQTALTDFVEANTLQFILGDRPLSEWDAYVTELEGMNLTPFMDAVNGAHQRYAEENG</sequence>
<dbReference type="Pfam" id="PF01547">
    <property type="entry name" value="SBP_bac_1"/>
    <property type="match status" value="1"/>
</dbReference>
<dbReference type="Proteomes" id="UP000029833">
    <property type="component" value="Unassembled WGS sequence"/>
</dbReference>
<accession>A0A0A0B516</accession>
<feature type="chain" id="PRO_5038749448" evidence="1">
    <location>
        <begin position="24"/>
        <end position="557"/>
    </location>
</feature>
<proteinExistence type="predicted"/>
<dbReference type="STRING" id="1408250.Q760_02685"/>
<dbReference type="PANTHER" id="PTHR43649">
    <property type="entry name" value="ARABINOSE-BINDING PROTEIN-RELATED"/>
    <property type="match status" value="1"/>
</dbReference>
<organism evidence="2 3">
    <name type="scientific">Cellulomonas cellasea DSM 20118</name>
    <dbReference type="NCBI Taxonomy" id="1408250"/>
    <lineage>
        <taxon>Bacteria</taxon>
        <taxon>Bacillati</taxon>
        <taxon>Actinomycetota</taxon>
        <taxon>Actinomycetes</taxon>
        <taxon>Micrococcales</taxon>
        <taxon>Cellulomonadaceae</taxon>
        <taxon>Cellulomonas</taxon>
    </lineage>
</organism>
<dbReference type="PANTHER" id="PTHR43649:SF12">
    <property type="entry name" value="DIACETYLCHITOBIOSE BINDING PROTEIN DASA"/>
    <property type="match status" value="1"/>
</dbReference>
<dbReference type="EMBL" id="AXNT01000118">
    <property type="protein sequence ID" value="KGM01267.1"/>
    <property type="molecule type" value="Genomic_DNA"/>
</dbReference>
<name>A0A0A0B516_9CELL</name>
<dbReference type="InterPro" id="IPR050490">
    <property type="entry name" value="Bact_solute-bd_prot1"/>
</dbReference>
<feature type="signal peptide" evidence="1">
    <location>
        <begin position="1"/>
        <end position="23"/>
    </location>
</feature>
<dbReference type="PROSITE" id="PS51257">
    <property type="entry name" value="PROKAR_LIPOPROTEIN"/>
    <property type="match status" value="1"/>
</dbReference>
<dbReference type="AlphaFoldDB" id="A0A0A0B516"/>
<dbReference type="CDD" id="cd13583">
    <property type="entry name" value="PBP2_AlgQ_like_4"/>
    <property type="match status" value="1"/>
</dbReference>
<dbReference type="RefSeq" id="WP_034632982.1">
    <property type="nucleotide sequence ID" value="NZ_AXNT01000118.1"/>
</dbReference>
<evidence type="ECO:0000313" key="2">
    <source>
        <dbReference type="EMBL" id="KGM01267.1"/>
    </source>
</evidence>
<evidence type="ECO:0000313" key="3">
    <source>
        <dbReference type="Proteomes" id="UP000029833"/>
    </source>
</evidence>
<dbReference type="InterPro" id="IPR006059">
    <property type="entry name" value="SBP"/>
</dbReference>
<protein>
    <submittedName>
        <fullName evidence="2">Sugar ABC transporter substrate-binding protein</fullName>
    </submittedName>
</protein>
<dbReference type="Gene3D" id="3.40.190.10">
    <property type="entry name" value="Periplasmic binding protein-like II"/>
    <property type="match status" value="2"/>
</dbReference>
<evidence type="ECO:0000256" key="1">
    <source>
        <dbReference type="SAM" id="SignalP"/>
    </source>
</evidence>
<dbReference type="OrthoDB" id="9787283at2"/>
<keyword evidence="3" id="KW-1185">Reference proteome</keyword>